<accession>A0AAW0GP51</accession>
<dbReference type="GO" id="GO:0031966">
    <property type="term" value="C:mitochondrial membrane"/>
    <property type="evidence" value="ECO:0007669"/>
    <property type="project" value="UniProtKB-SubCell"/>
</dbReference>
<keyword evidence="7" id="KW-0496">Mitochondrion</keyword>
<keyword evidence="3" id="KW-0813">Transport</keyword>
<evidence type="ECO:0000256" key="4">
    <source>
        <dbReference type="ARBA" id="ARBA00022692"/>
    </source>
</evidence>
<keyword evidence="4" id="KW-0812">Transmembrane</keyword>
<evidence type="ECO:0000256" key="6">
    <source>
        <dbReference type="ARBA" id="ARBA00022989"/>
    </source>
</evidence>
<dbReference type="GO" id="GO:0000064">
    <property type="term" value="F:L-ornithine transmembrane transporter activity"/>
    <property type="evidence" value="ECO:0007669"/>
    <property type="project" value="TreeGrafter"/>
</dbReference>
<gene>
    <name evidence="9" type="ORF">QCA50_003247</name>
</gene>
<dbReference type="Proteomes" id="UP001385951">
    <property type="component" value="Unassembled WGS sequence"/>
</dbReference>
<comment type="subcellular location">
    <subcellularLocation>
        <location evidence="1">Mitochondrion membrane</location>
        <topology evidence="1">Multi-pass membrane protein</topology>
    </subcellularLocation>
</comment>
<dbReference type="GO" id="GO:1990575">
    <property type="term" value="P:mitochondrial L-ornithine transmembrane transport"/>
    <property type="evidence" value="ECO:0007669"/>
    <property type="project" value="TreeGrafter"/>
</dbReference>
<keyword evidence="8" id="KW-0472">Membrane</keyword>
<evidence type="ECO:0008006" key="11">
    <source>
        <dbReference type="Google" id="ProtNLM"/>
    </source>
</evidence>
<protein>
    <recommendedName>
        <fullName evidence="11">Mitochondrial carrier protein</fullName>
    </recommendedName>
</protein>
<dbReference type="InterPro" id="IPR050567">
    <property type="entry name" value="Mitochondrial_Carrier"/>
</dbReference>
<evidence type="ECO:0000256" key="3">
    <source>
        <dbReference type="ARBA" id="ARBA00022448"/>
    </source>
</evidence>
<keyword evidence="5" id="KW-0677">Repeat</keyword>
<sequence length="367" mass="40294">MSSQKLDGSQNEQAGNSLYAAIARTATRSIALYFSRPARLLRPAKFSTMQILRGLATHHGKELSPRYISWLVREKGFMVFPKHFVPPMLVNLTLGSVLWATYAETSDVLTPHISSPLCVAALSGAAAGGMQAVFAAPAENVRFLLEGGSPVNWSHAWKEVFKGTRNSDTPTSLQAELHEARQVRQWMKEVGEMAGRGWNGWGWGFGKDICGFAFFFSIFEMTRSLSVRARTFSEAVLFPEGQCEKSGSVKNNTPRIVHAITLVSGGAGAGLAYEMVSRPWDAARKAVHIDRLIAGREHHSIATILTRKVKEEGVWSYFGNPSPASHLNDAHASSLQRRLHSAMRTLGRIGPWGIAFLVWETFGPAVS</sequence>
<dbReference type="AlphaFoldDB" id="A0AAW0GP51"/>
<evidence type="ECO:0000256" key="7">
    <source>
        <dbReference type="ARBA" id="ARBA00023128"/>
    </source>
</evidence>
<evidence type="ECO:0000256" key="2">
    <source>
        <dbReference type="ARBA" id="ARBA00006375"/>
    </source>
</evidence>
<evidence type="ECO:0000256" key="1">
    <source>
        <dbReference type="ARBA" id="ARBA00004225"/>
    </source>
</evidence>
<comment type="caution">
    <text evidence="9">The sequence shown here is derived from an EMBL/GenBank/DDBJ whole genome shotgun (WGS) entry which is preliminary data.</text>
</comment>
<evidence type="ECO:0000313" key="10">
    <source>
        <dbReference type="Proteomes" id="UP001385951"/>
    </source>
</evidence>
<dbReference type="PANTHER" id="PTHR45624:SF52">
    <property type="entry name" value="MITOCHONDRIAL CARRIER"/>
    <property type="match status" value="1"/>
</dbReference>
<keyword evidence="6" id="KW-1133">Transmembrane helix</keyword>
<proteinExistence type="inferred from homology"/>
<dbReference type="Gene3D" id="1.50.40.10">
    <property type="entry name" value="Mitochondrial carrier domain"/>
    <property type="match status" value="1"/>
</dbReference>
<dbReference type="SUPFAM" id="SSF103506">
    <property type="entry name" value="Mitochondrial carrier"/>
    <property type="match status" value="1"/>
</dbReference>
<evidence type="ECO:0000313" key="9">
    <source>
        <dbReference type="EMBL" id="KAK7693677.1"/>
    </source>
</evidence>
<dbReference type="InterPro" id="IPR023395">
    <property type="entry name" value="MCP_dom_sf"/>
</dbReference>
<dbReference type="EMBL" id="JASBNA010000003">
    <property type="protein sequence ID" value="KAK7693677.1"/>
    <property type="molecule type" value="Genomic_DNA"/>
</dbReference>
<evidence type="ECO:0000256" key="5">
    <source>
        <dbReference type="ARBA" id="ARBA00022737"/>
    </source>
</evidence>
<keyword evidence="10" id="KW-1185">Reference proteome</keyword>
<organism evidence="9 10">
    <name type="scientific">Cerrena zonata</name>
    <dbReference type="NCBI Taxonomy" id="2478898"/>
    <lineage>
        <taxon>Eukaryota</taxon>
        <taxon>Fungi</taxon>
        <taxon>Dikarya</taxon>
        <taxon>Basidiomycota</taxon>
        <taxon>Agaricomycotina</taxon>
        <taxon>Agaricomycetes</taxon>
        <taxon>Polyporales</taxon>
        <taxon>Cerrenaceae</taxon>
        <taxon>Cerrena</taxon>
    </lineage>
</organism>
<dbReference type="PANTHER" id="PTHR45624">
    <property type="entry name" value="MITOCHONDRIAL BASIC AMINO ACIDS TRANSPORTER-RELATED"/>
    <property type="match status" value="1"/>
</dbReference>
<evidence type="ECO:0000256" key="8">
    <source>
        <dbReference type="ARBA" id="ARBA00023136"/>
    </source>
</evidence>
<comment type="similarity">
    <text evidence="2">Belongs to the mitochondrial carrier (TC 2.A.29) family.</text>
</comment>
<reference evidence="9 10" key="1">
    <citation type="submission" date="2022-09" db="EMBL/GenBank/DDBJ databases">
        <authorList>
            <person name="Palmer J.M."/>
        </authorList>
    </citation>
    <scope>NUCLEOTIDE SEQUENCE [LARGE SCALE GENOMIC DNA]</scope>
    <source>
        <strain evidence="9 10">DSM 7382</strain>
    </source>
</reference>
<name>A0AAW0GP51_9APHY</name>